<feature type="domain" description="ZMIZ1 N-terminal" evidence="1">
    <location>
        <begin position="39"/>
        <end position="75"/>
    </location>
</feature>
<evidence type="ECO:0000259" key="1">
    <source>
        <dbReference type="Pfam" id="PF18028"/>
    </source>
</evidence>
<dbReference type="Pfam" id="PF18028">
    <property type="entry name" value="Zmiz1_N"/>
    <property type="match status" value="1"/>
</dbReference>
<dbReference type="EMBL" id="BGPR01103965">
    <property type="protein sequence ID" value="GBM68102.1"/>
    <property type="molecule type" value="Genomic_DNA"/>
</dbReference>
<evidence type="ECO:0000313" key="3">
    <source>
        <dbReference type="Proteomes" id="UP000499080"/>
    </source>
</evidence>
<reference evidence="2 3" key="1">
    <citation type="journal article" date="2019" name="Sci. Rep.">
        <title>Orb-weaving spider Araneus ventricosus genome elucidates the spidroin gene catalogue.</title>
        <authorList>
            <person name="Kono N."/>
            <person name="Nakamura H."/>
            <person name="Ohtoshi R."/>
            <person name="Moran D.A.P."/>
            <person name="Shinohara A."/>
            <person name="Yoshida Y."/>
            <person name="Fujiwara M."/>
            <person name="Mori M."/>
            <person name="Tomita M."/>
            <person name="Arakawa K."/>
        </authorList>
    </citation>
    <scope>NUCLEOTIDE SEQUENCE [LARGE SCALE GENOMIC DNA]</scope>
</reference>
<evidence type="ECO:0000313" key="2">
    <source>
        <dbReference type="EMBL" id="GBM68102.1"/>
    </source>
</evidence>
<proteinExistence type="predicted"/>
<dbReference type="Proteomes" id="UP000499080">
    <property type="component" value="Unassembled WGS sequence"/>
</dbReference>
<comment type="caution">
    <text evidence="2">The sequence shown here is derived from an EMBL/GenBank/DDBJ whole genome shotgun (WGS) entry which is preliminary data.</text>
</comment>
<gene>
    <name evidence="2" type="ORF">AVEN_275613_1</name>
</gene>
<organism evidence="2 3">
    <name type="scientific">Araneus ventricosus</name>
    <name type="common">Orbweaver spider</name>
    <name type="synonym">Epeira ventricosa</name>
    <dbReference type="NCBI Taxonomy" id="182803"/>
    <lineage>
        <taxon>Eukaryota</taxon>
        <taxon>Metazoa</taxon>
        <taxon>Ecdysozoa</taxon>
        <taxon>Arthropoda</taxon>
        <taxon>Chelicerata</taxon>
        <taxon>Arachnida</taxon>
        <taxon>Araneae</taxon>
        <taxon>Araneomorphae</taxon>
        <taxon>Entelegynae</taxon>
        <taxon>Araneoidea</taxon>
        <taxon>Araneidae</taxon>
        <taxon>Araneus</taxon>
    </lineage>
</organism>
<dbReference type="OrthoDB" id="10068228at2759"/>
<name>A0A4Y2HS49_ARAVE</name>
<accession>A0A4Y2HS49</accession>
<sequence length="87" mass="9598">MEYPVSITTAIGMSGVWGFSRGGVLIASHRATTRPLPKQVISQVSQKQGFDLDLGYRILAVCAAQREKFSPKSACEYLLFSLPSRFM</sequence>
<dbReference type="InterPro" id="IPR040797">
    <property type="entry name" value="ZMIZ1_N"/>
</dbReference>
<dbReference type="AlphaFoldDB" id="A0A4Y2HS49"/>
<keyword evidence="3" id="KW-1185">Reference proteome</keyword>
<protein>
    <recommendedName>
        <fullName evidence="1">ZMIZ1 N-terminal domain-containing protein</fullName>
    </recommendedName>
</protein>